<feature type="chain" id="PRO_5042432026" description="Cell wall hydrolase SleB domain-containing protein" evidence="1">
    <location>
        <begin position="20"/>
        <end position="165"/>
    </location>
</feature>
<dbReference type="GO" id="GO:0016787">
    <property type="term" value="F:hydrolase activity"/>
    <property type="evidence" value="ECO:0007669"/>
    <property type="project" value="InterPro"/>
</dbReference>
<feature type="signal peptide" evidence="1">
    <location>
        <begin position="1"/>
        <end position="19"/>
    </location>
</feature>
<accession>A0A8W8N5E8</accession>
<keyword evidence="4" id="KW-1185">Reference proteome</keyword>
<dbReference type="EnsemblMetazoa" id="G5409.4">
    <property type="protein sequence ID" value="G5409.4:cds"/>
    <property type="gene ID" value="G5409"/>
</dbReference>
<evidence type="ECO:0000313" key="3">
    <source>
        <dbReference type="EnsemblMetazoa" id="G5409.4:cds"/>
    </source>
</evidence>
<keyword evidence="1" id="KW-0732">Signal</keyword>
<dbReference type="InterPro" id="IPR011105">
    <property type="entry name" value="Cell_wall_hydrolase_SleB"/>
</dbReference>
<dbReference type="AlphaFoldDB" id="A0A8W8N5E8"/>
<organism evidence="3 4">
    <name type="scientific">Magallana gigas</name>
    <name type="common">Pacific oyster</name>
    <name type="synonym">Crassostrea gigas</name>
    <dbReference type="NCBI Taxonomy" id="29159"/>
    <lineage>
        <taxon>Eukaryota</taxon>
        <taxon>Metazoa</taxon>
        <taxon>Spiralia</taxon>
        <taxon>Lophotrochozoa</taxon>
        <taxon>Mollusca</taxon>
        <taxon>Bivalvia</taxon>
        <taxon>Autobranchia</taxon>
        <taxon>Pteriomorphia</taxon>
        <taxon>Ostreida</taxon>
        <taxon>Ostreoidea</taxon>
        <taxon>Ostreidae</taxon>
        <taxon>Magallana</taxon>
    </lineage>
</organism>
<protein>
    <recommendedName>
        <fullName evidence="2">Cell wall hydrolase SleB domain-containing protein</fullName>
    </recommendedName>
</protein>
<evidence type="ECO:0000313" key="4">
    <source>
        <dbReference type="Proteomes" id="UP000005408"/>
    </source>
</evidence>
<evidence type="ECO:0000256" key="1">
    <source>
        <dbReference type="SAM" id="SignalP"/>
    </source>
</evidence>
<dbReference type="OrthoDB" id="6101100at2759"/>
<feature type="domain" description="Cell wall hydrolase SleB" evidence="2">
    <location>
        <begin position="42"/>
        <end position="160"/>
    </location>
</feature>
<name>A0A8W8N5E8_MAGGI</name>
<dbReference type="Proteomes" id="UP000005408">
    <property type="component" value="Unassembled WGS sequence"/>
</dbReference>
<sequence length="165" mass="18415">MYYIIRIWILPAFVCSVHASGQLCSEDNVQTVGRVVFGEARGEPREGQIAVAYSIVNRIKHEGYPNSLTAVVNQTTETGGYQYHTLDLESHTQAWNEAKVEQTLEYNNTIEASRDVLCVGVKDPTTCATDFCALDPCPATASNPWWTTINKIKIGNHYFVCRVPD</sequence>
<dbReference type="InterPro" id="IPR042047">
    <property type="entry name" value="SleB_dom1"/>
</dbReference>
<evidence type="ECO:0000259" key="2">
    <source>
        <dbReference type="Pfam" id="PF07486"/>
    </source>
</evidence>
<dbReference type="EnsemblMetazoa" id="G5409.3">
    <property type="protein sequence ID" value="G5409.3:cds"/>
    <property type="gene ID" value="G5409"/>
</dbReference>
<dbReference type="Pfam" id="PF07486">
    <property type="entry name" value="Hydrolase_2"/>
    <property type="match status" value="1"/>
</dbReference>
<dbReference type="EnsemblMetazoa" id="G5409.1">
    <property type="protein sequence ID" value="G5409.1:cds"/>
    <property type="gene ID" value="G5409"/>
</dbReference>
<dbReference type="EnsemblMetazoa" id="G5409.2">
    <property type="protein sequence ID" value="G5409.2:cds"/>
    <property type="gene ID" value="G5409"/>
</dbReference>
<dbReference type="Gene3D" id="1.10.10.2520">
    <property type="entry name" value="Cell wall hydrolase SleB, domain 1"/>
    <property type="match status" value="1"/>
</dbReference>
<dbReference type="OMA" id="IRIWILP"/>
<reference evidence="3" key="1">
    <citation type="submission" date="2022-08" db="UniProtKB">
        <authorList>
            <consortium name="EnsemblMetazoa"/>
        </authorList>
    </citation>
    <scope>IDENTIFICATION</scope>
    <source>
        <strain evidence="3">05x7-T-G4-1.051#20</strain>
    </source>
</reference>
<proteinExistence type="predicted"/>